<proteinExistence type="predicted"/>
<organism evidence="1 2">
    <name type="scientific">Eggerthella lenta</name>
    <name type="common">Eubacterium lentum</name>
    <dbReference type="NCBI Taxonomy" id="84112"/>
    <lineage>
        <taxon>Bacteria</taxon>
        <taxon>Bacillati</taxon>
        <taxon>Actinomycetota</taxon>
        <taxon>Coriobacteriia</taxon>
        <taxon>Eggerthellales</taxon>
        <taxon>Eggerthellaceae</taxon>
        <taxon>Eggerthella</taxon>
    </lineage>
</organism>
<evidence type="ECO:0000313" key="1">
    <source>
        <dbReference type="EMBL" id="RDB72031.1"/>
    </source>
</evidence>
<dbReference type="EMBL" id="PPTU01000005">
    <property type="protein sequence ID" value="RDB72031.1"/>
    <property type="molecule type" value="Genomic_DNA"/>
</dbReference>
<protein>
    <submittedName>
        <fullName evidence="1">Uncharacterized protein</fullName>
    </submittedName>
</protein>
<dbReference type="AlphaFoldDB" id="A0A369MJ23"/>
<accession>A0A369MJ23</accession>
<sequence>MFDDGSYYLAIDIPVSMCETIPHTQHCMLFEPIALRYLVGKPPDFLSDTQHAIHDAFCDQIIFVVVRIAKSRTSELERAQLTLGLQNYVVDLLKTR</sequence>
<reference evidence="1 2" key="1">
    <citation type="journal article" date="2018" name="Elife">
        <title>Discovery and characterization of a prevalent human gut bacterial enzyme sufficient for the inactivation of a family of plant toxins.</title>
        <authorList>
            <person name="Koppel N."/>
            <person name="Bisanz J.E."/>
            <person name="Pandelia M.E."/>
            <person name="Turnbaugh P.J."/>
            <person name="Balskus E.P."/>
        </authorList>
    </citation>
    <scope>NUCLEOTIDE SEQUENCE [LARGE SCALE GENOMIC DNA]</scope>
    <source>
        <strain evidence="1 2">W1 BHI 6</strain>
    </source>
</reference>
<gene>
    <name evidence="1" type="ORF">C1875_04900</name>
</gene>
<name>A0A369MJ23_EGGLN</name>
<dbReference type="Proteomes" id="UP000253970">
    <property type="component" value="Unassembled WGS sequence"/>
</dbReference>
<comment type="caution">
    <text evidence="1">The sequence shown here is derived from an EMBL/GenBank/DDBJ whole genome shotgun (WGS) entry which is preliminary data.</text>
</comment>
<evidence type="ECO:0000313" key="2">
    <source>
        <dbReference type="Proteomes" id="UP000253970"/>
    </source>
</evidence>